<dbReference type="Proteomes" id="UP000009183">
    <property type="component" value="Chromosome 9"/>
</dbReference>
<protein>
    <recommendedName>
        <fullName evidence="11">Polygalacturonase</fullName>
    </recommendedName>
</protein>
<evidence type="ECO:0000256" key="1">
    <source>
        <dbReference type="ARBA" id="ARBA00004191"/>
    </source>
</evidence>
<dbReference type="Gene3D" id="2.160.20.10">
    <property type="entry name" value="Single-stranded right-handed beta-helix, Pectin lyase-like"/>
    <property type="match status" value="2"/>
</dbReference>
<name>F6HXC2_VITVI</name>
<organism evidence="9 10">
    <name type="scientific">Vitis vinifera</name>
    <name type="common">Grape</name>
    <dbReference type="NCBI Taxonomy" id="29760"/>
    <lineage>
        <taxon>Eukaryota</taxon>
        <taxon>Viridiplantae</taxon>
        <taxon>Streptophyta</taxon>
        <taxon>Embryophyta</taxon>
        <taxon>Tracheophyta</taxon>
        <taxon>Spermatophyta</taxon>
        <taxon>Magnoliopsida</taxon>
        <taxon>eudicotyledons</taxon>
        <taxon>Gunneridae</taxon>
        <taxon>Pentapetalae</taxon>
        <taxon>rosids</taxon>
        <taxon>Vitales</taxon>
        <taxon>Vitaceae</taxon>
        <taxon>Viteae</taxon>
        <taxon>Vitis</taxon>
    </lineage>
</organism>
<dbReference type="FunFam" id="2.160.20.10:FF:000113">
    <property type="entry name" value="Os01g0172900 protein"/>
    <property type="match status" value="1"/>
</dbReference>
<evidence type="ECO:0000256" key="5">
    <source>
        <dbReference type="ARBA" id="ARBA00022801"/>
    </source>
</evidence>
<dbReference type="InterPro" id="IPR000743">
    <property type="entry name" value="Glyco_hydro_28"/>
</dbReference>
<proteinExistence type="inferred from homology"/>
<dbReference type="Pfam" id="PF00295">
    <property type="entry name" value="Glyco_hydro_28"/>
    <property type="match status" value="2"/>
</dbReference>
<dbReference type="InterPro" id="IPR012334">
    <property type="entry name" value="Pectin_lyas_fold"/>
</dbReference>
<dbReference type="HOGENOM" id="CLU_1317478_0_0_1"/>
<keyword evidence="10" id="KW-1185">Reference proteome</keyword>
<dbReference type="AlphaFoldDB" id="F6HXC2"/>
<dbReference type="InterPro" id="IPR011050">
    <property type="entry name" value="Pectin_lyase_fold/virulence"/>
</dbReference>
<evidence type="ECO:0000313" key="10">
    <source>
        <dbReference type="Proteomes" id="UP000009183"/>
    </source>
</evidence>
<evidence type="ECO:0000256" key="4">
    <source>
        <dbReference type="ARBA" id="ARBA00022525"/>
    </source>
</evidence>
<dbReference type="EMBL" id="FN596494">
    <property type="protein sequence ID" value="CCB59592.1"/>
    <property type="molecule type" value="Genomic_DNA"/>
</dbReference>
<keyword evidence="5 8" id="KW-0378">Hydrolase</keyword>
<evidence type="ECO:0000256" key="6">
    <source>
        <dbReference type="ARBA" id="ARBA00023295"/>
    </source>
</evidence>
<keyword evidence="6 8" id="KW-0326">Glycosidase</keyword>
<dbReference type="PaxDb" id="29760-VIT_09s0002g06600.t01"/>
<keyword evidence="3" id="KW-0134">Cell wall</keyword>
<evidence type="ECO:0000256" key="7">
    <source>
        <dbReference type="ARBA" id="ARBA00023316"/>
    </source>
</evidence>
<sequence>MEQDRLSDLVLKRSRLLKRAILLKLLRHSSDGQAFLKAWNETCKAQSPDATMNIPAKTFLVNPAKFWGPCVPTRINIQVAGQIIANTDQSLYSNNYWLHFAYLGGLTLTGSGTIDGQGAGSWPERKGVATGTSAVAISDVSYTNMGGTSSGDDPAISLRCGDKNSCNNIVLDNVHIKNSDSTKPASADCLNVKGISSHVKPSLLNCMGS</sequence>
<gene>
    <name evidence="9" type="ordered locus">VIT_09s0002g06600</name>
</gene>
<comment type="subcellular location">
    <subcellularLocation>
        <location evidence="1">Secreted</location>
        <location evidence="1">Cell wall</location>
    </subcellularLocation>
</comment>
<dbReference type="GO" id="GO:0005975">
    <property type="term" value="P:carbohydrate metabolic process"/>
    <property type="evidence" value="ECO:0007669"/>
    <property type="project" value="InterPro"/>
</dbReference>
<dbReference type="SUPFAM" id="SSF51126">
    <property type="entry name" value="Pectin lyase-like"/>
    <property type="match status" value="2"/>
</dbReference>
<comment type="similarity">
    <text evidence="2 8">Belongs to the glycosyl hydrolase 28 family.</text>
</comment>
<accession>F6HXC2</accession>
<evidence type="ECO:0000256" key="8">
    <source>
        <dbReference type="RuleBase" id="RU361169"/>
    </source>
</evidence>
<evidence type="ECO:0000256" key="2">
    <source>
        <dbReference type="ARBA" id="ARBA00008834"/>
    </source>
</evidence>
<evidence type="ECO:0008006" key="11">
    <source>
        <dbReference type="Google" id="ProtNLM"/>
    </source>
</evidence>
<keyword evidence="7" id="KW-0961">Cell wall biogenesis/degradation</keyword>
<dbReference type="InParanoid" id="F6HXC2"/>
<dbReference type="GO" id="GO:0004650">
    <property type="term" value="F:polygalacturonase activity"/>
    <property type="evidence" value="ECO:0007669"/>
    <property type="project" value="InterPro"/>
</dbReference>
<evidence type="ECO:0000313" key="9">
    <source>
        <dbReference type="EMBL" id="CCB59592.1"/>
    </source>
</evidence>
<keyword evidence="4" id="KW-0964">Secreted</keyword>
<reference evidence="10" key="1">
    <citation type="journal article" date="2007" name="Nature">
        <title>The grapevine genome sequence suggests ancestral hexaploidization in major angiosperm phyla.</title>
        <authorList>
            <consortium name="The French-Italian Public Consortium for Grapevine Genome Characterization."/>
            <person name="Jaillon O."/>
            <person name="Aury J.-M."/>
            <person name="Noel B."/>
            <person name="Policriti A."/>
            <person name="Clepet C."/>
            <person name="Casagrande A."/>
            <person name="Choisne N."/>
            <person name="Aubourg S."/>
            <person name="Vitulo N."/>
            <person name="Jubin C."/>
            <person name="Vezzi A."/>
            <person name="Legeai F."/>
            <person name="Hugueney P."/>
            <person name="Dasilva C."/>
            <person name="Horner D."/>
            <person name="Mica E."/>
            <person name="Jublot D."/>
            <person name="Poulain J."/>
            <person name="Bruyere C."/>
            <person name="Billault A."/>
            <person name="Segurens B."/>
            <person name="Gouyvenoux M."/>
            <person name="Ugarte E."/>
            <person name="Cattonaro F."/>
            <person name="Anthouard V."/>
            <person name="Vico V."/>
            <person name="Del Fabbro C."/>
            <person name="Alaux M."/>
            <person name="Di Gaspero G."/>
            <person name="Dumas V."/>
            <person name="Felice N."/>
            <person name="Paillard S."/>
            <person name="Juman I."/>
            <person name="Moroldo M."/>
            <person name="Scalabrin S."/>
            <person name="Canaguier A."/>
            <person name="Le Clainche I."/>
            <person name="Malacrida G."/>
            <person name="Durand E."/>
            <person name="Pesole G."/>
            <person name="Laucou V."/>
            <person name="Chatelet P."/>
            <person name="Merdinoglu D."/>
            <person name="Delledonne M."/>
            <person name="Pezzotti M."/>
            <person name="Lecharny A."/>
            <person name="Scarpelli C."/>
            <person name="Artiguenave F."/>
            <person name="Pe M.E."/>
            <person name="Valle G."/>
            <person name="Morgante M."/>
            <person name="Caboche M."/>
            <person name="Adam-Blondon A.-F."/>
            <person name="Weissenbach J."/>
            <person name="Quetier F."/>
            <person name="Wincker P."/>
        </authorList>
    </citation>
    <scope>NUCLEOTIDE SEQUENCE [LARGE SCALE GENOMIC DNA]</scope>
    <source>
        <strain evidence="10">cv. Pinot noir / PN40024</strain>
    </source>
</reference>
<evidence type="ECO:0000256" key="3">
    <source>
        <dbReference type="ARBA" id="ARBA00022512"/>
    </source>
</evidence>
<dbReference type="PANTHER" id="PTHR31375">
    <property type="match status" value="1"/>
</dbReference>
<dbReference type="GO" id="GO:0071555">
    <property type="term" value="P:cell wall organization"/>
    <property type="evidence" value="ECO:0007669"/>
    <property type="project" value="UniProtKB-KW"/>
</dbReference>